<reference evidence="4" key="3">
    <citation type="submission" date="2025-04" db="UniProtKB">
        <authorList>
            <consortium name="RefSeq"/>
        </authorList>
    </citation>
    <scope>IDENTIFICATION</scope>
    <source>
        <strain evidence="4">CBS 781.70</strain>
    </source>
</reference>
<reference evidence="2 4" key="1">
    <citation type="submission" date="2020-01" db="EMBL/GenBank/DDBJ databases">
        <authorList>
            <consortium name="DOE Joint Genome Institute"/>
            <person name="Haridas S."/>
            <person name="Albert R."/>
            <person name="Binder M."/>
            <person name="Bloem J."/>
            <person name="Labutti K."/>
            <person name="Salamov A."/>
            <person name="Andreopoulos B."/>
            <person name="Baker S.E."/>
            <person name="Barry K."/>
            <person name="Bills G."/>
            <person name="Bluhm B.H."/>
            <person name="Cannon C."/>
            <person name="Castanera R."/>
            <person name="Culley D.E."/>
            <person name="Daum C."/>
            <person name="Ezra D."/>
            <person name="Gonzalez J.B."/>
            <person name="Henrissat B."/>
            <person name="Kuo A."/>
            <person name="Liang C."/>
            <person name="Lipzen A."/>
            <person name="Lutzoni F."/>
            <person name="Magnuson J."/>
            <person name="Mondo S."/>
            <person name="Nolan M."/>
            <person name="Ohm R."/>
            <person name="Pangilinan J."/>
            <person name="Park H.-J."/>
            <person name="Ramirez L."/>
            <person name="Alfaro M."/>
            <person name="Sun H."/>
            <person name="Tritt A."/>
            <person name="Yoshinaga Y."/>
            <person name="Zwiers L.-H."/>
            <person name="Turgeon B.G."/>
            <person name="Goodwin S.B."/>
            <person name="Spatafora J.W."/>
            <person name="Crous P.W."/>
            <person name="Grigoriev I.V."/>
        </authorList>
    </citation>
    <scope>NUCLEOTIDE SEQUENCE</scope>
    <source>
        <strain evidence="2 4">CBS 781.70</strain>
    </source>
</reference>
<proteinExistence type="predicted"/>
<keyword evidence="1" id="KW-0812">Transmembrane</keyword>
<evidence type="ECO:0000313" key="3">
    <source>
        <dbReference type="Proteomes" id="UP000504638"/>
    </source>
</evidence>
<evidence type="ECO:0000256" key="1">
    <source>
        <dbReference type="SAM" id="Phobius"/>
    </source>
</evidence>
<keyword evidence="3" id="KW-1185">Reference proteome</keyword>
<feature type="transmembrane region" description="Helical" evidence="1">
    <location>
        <begin position="6"/>
        <end position="26"/>
    </location>
</feature>
<dbReference type="RefSeq" id="XP_033533707.1">
    <property type="nucleotide sequence ID" value="XM_033677681.1"/>
</dbReference>
<dbReference type="Proteomes" id="UP000504638">
    <property type="component" value="Unplaced"/>
</dbReference>
<gene>
    <name evidence="2 4" type="ORF">P152DRAFT_44086</name>
</gene>
<evidence type="ECO:0000313" key="4">
    <source>
        <dbReference type="RefSeq" id="XP_033533707.1"/>
    </source>
</evidence>
<organism evidence="2">
    <name type="scientific">Eremomyces bilateralis CBS 781.70</name>
    <dbReference type="NCBI Taxonomy" id="1392243"/>
    <lineage>
        <taxon>Eukaryota</taxon>
        <taxon>Fungi</taxon>
        <taxon>Dikarya</taxon>
        <taxon>Ascomycota</taxon>
        <taxon>Pezizomycotina</taxon>
        <taxon>Dothideomycetes</taxon>
        <taxon>Dothideomycetes incertae sedis</taxon>
        <taxon>Eremomycetales</taxon>
        <taxon>Eremomycetaceae</taxon>
        <taxon>Eremomyces</taxon>
    </lineage>
</organism>
<reference evidence="4" key="2">
    <citation type="submission" date="2020-04" db="EMBL/GenBank/DDBJ databases">
        <authorList>
            <consortium name="NCBI Genome Project"/>
        </authorList>
    </citation>
    <scope>NUCLEOTIDE SEQUENCE</scope>
    <source>
        <strain evidence="4">CBS 781.70</strain>
    </source>
</reference>
<dbReference type="AlphaFoldDB" id="A0A6G1G2C4"/>
<protein>
    <submittedName>
        <fullName evidence="2 4">Uncharacterized protein</fullName>
    </submittedName>
</protein>
<keyword evidence="1" id="KW-1133">Transmembrane helix</keyword>
<evidence type="ECO:0000313" key="2">
    <source>
        <dbReference type="EMBL" id="KAF1812076.1"/>
    </source>
</evidence>
<sequence length="63" mass="7278">MSTILYILYASTLLPYSCLSITLRIYPFNTQHTRFIWRQETDPSWSILVEDNASSKAAPARLI</sequence>
<dbReference type="GeneID" id="54418251"/>
<keyword evidence="1" id="KW-0472">Membrane</keyword>
<dbReference type="EMBL" id="ML975159">
    <property type="protein sequence ID" value="KAF1812076.1"/>
    <property type="molecule type" value="Genomic_DNA"/>
</dbReference>
<accession>A0A6G1G2C4</accession>
<name>A0A6G1G2C4_9PEZI</name>